<comment type="caution">
    <text evidence="1">The sequence shown here is derived from an EMBL/GenBank/DDBJ whole genome shotgun (WGS) entry which is preliminary data.</text>
</comment>
<accession>A0A4R5PIG7</accession>
<evidence type="ECO:0000313" key="2">
    <source>
        <dbReference type="Proteomes" id="UP000295131"/>
    </source>
</evidence>
<gene>
    <name evidence="1" type="ORF">E2A64_16790</name>
</gene>
<proteinExistence type="predicted"/>
<sequence>MIPAGSVPATRSTIRFEGFVEIVTGTARPKETELYGPVKALLEGQGYDVKSEIGAADVFAVRGEEPPLIVELKAAFSLSLFHQAIERLSITDAVYVAVPRGKGRPFLSALKSNTKLCRRLGLGLITVRMEDGFAEIHVDPGPYAPRKSKARTGRMLREFARREGDPNLGGTNRTTIITAYRQDATRVALHLLETGPGKAAHVAVATKVARARVIMADDHYGWFEKVERGIYRLTPKGEAAARDAGPR</sequence>
<protein>
    <recommendedName>
        <fullName evidence="3">DUF2161 domain-containing phosphodiesterase</fullName>
    </recommendedName>
</protein>
<dbReference type="Proteomes" id="UP000295131">
    <property type="component" value="Unassembled WGS sequence"/>
</dbReference>
<dbReference type="Pfam" id="PF09929">
    <property type="entry name" value="DUF2161"/>
    <property type="match status" value="1"/>
</dbReference>
<reference evidence="1 2" key="1">
    <citation type="journal article" date="2013" name="Int. J. Syst. Evol. Microbiol.">
        <title>Hoeflea suaedae sp. nov., an endophytic bacterium isolated from the root of the halophyte Suaeda maritima.</title>
        <authorList>
            <person name="Chung E.J."/>
            <person name="Park J.A."/>
            <person name="Pramanik P."/>
            <person name="Bibi F."/>
            <person name="Jeon C.O."/>
            <person name="Chung Y.R."/>
        </authorList>
    </citation>
    <scope>NUCLEOTIDE SEQUENCE [LARGE SCALE GENOMIC DNA]</scope>
    <source>
        <strain evidence="1 2">YC6898</strain>
    </source>
</reference>
<keyword evidence="2" id="KW-1185">Reference proteome</keyword>
<name>A0A4R5PIG7_9HYPH</name>
<dbReference type="InterPro" id="IPR018679">
    <property type="entry name" value="DUF2161"/>
</dbReference>
<organism evidence="1 2">
    <name type="scientific">Pseudohoeflea suaedae</name>
    <dbReference type="NCBI Taxonomy" id="877384"/>
    <lineage>
        <taxon>Bacteria</taxon>
        <taxon>Pseudomonadati</taxon>
        <taxon>Pseudomonadota</taxon>
        <taxon>Alphaproteobacteria</taxon>
        <taxon>Hyphomicrobiales</taxon>
        <taxon>Rhizobiaceae</taxon>
        <taxon>Pseudohoeflea</taxon>
    </lineage>
</organism>
<evidence type="ECO:0008006" key="3">
    <source>
        <dbReference type="Google" id="ProtNLM"/>
    </source>
</evidence>
<dbReference type="EMBL" id="SMSI01000004">
    <property type="protein sequence ID" value="TDH34325.1"/>
    <property type="molecule type" value="Genomic_DNA"/>
</dbReference>
<dbReference type="AlphaFoldDB" id="A0A4R5PIG7"/>
<dbReference type="OrthoDB" id="9795163at2"/>
<evidence type="ECO:0000313" key="1">
    <source>
        <dbReference type="EMBL" id="TDH34325.1"/>
    </source>
</evidence>